<reference evidence="4" key="1">
    <citation type="journal article" date="2019" name="Int. J. Syst. Evol. Microbiol.">
        <title>The Global Catalogue of Microorganisms (GCM) 10K type strain sequencing project: providing services to taxonomists for standard genome sequencing and annotation.</title>
        <authorList>
            <consortium name="The Broad Institute Genomics Platform"/>
            <consortium name="The Broad Institute Genome Sequencing Center for Infectious Disease"/>
            <person name="Wu L."/>
            <person name="Ma J."/>
        </authorList>
    </citation>
    <scope>NUCLEOTIDE SEQUENCE [LARGE SCALE GENOMIC DNA]</scope>
    <source>
        <strain evidence="4">JCM 5067</strain>
    </source>
</reference>
<evidence type="ECO:0008006" key="5">
    <source>
        <dbReference type="Google" id="ProtNLM"/>
    </source>
</evidence>
<comment type="caution">
    <text evidence="3">The sequence shown here is derived from an EMBL/GenBank/DDBJ whole genome shotgun (WGS) entry which is preliminary data.</text>
</comment>
<dbReference type="EMBL" id="BAAACA010000001">
    <property type="protein sequence ID" value="GAA0576455.1"/>
    <property type="molecule type" value="Genomic_DNA"/>
</dbReference>
<evidence type="ECO:0000256" key="2">
    <source>
        <dbReference type="SAM" id="Phobius"/>
    </source>
</evidence>
<name>A0ABN1EXT5_9ACTN</name>
<proteinExistence type="predicted"/>
<gene>
    <name evidence="3" type="ORF">GCM10010394_01180</name>
</gene>
<accession>A0ABN1EXT5</accession>
<dbReference type="Proteomes" id="UP001500668">
    <property type="component" value="Unassembled WGS sequence"/>
</dbReference>
<dbReference type="InterPro" id="IPR045728">
    <property type="entry name" value="DUF6082"/>
</dbReference>
<evidence type="ECO:0000313" key="3">
    <source>
        <dbReference type="EMBL" id="GAA0576455.1"/>
    </source>
</evidence>
<keyword evidence="4" id="KW-1185">Reference proteome</keyword>
<keyword evidence="2" id="KW-1133">Transmembrane helix</keyword>
<keyword evidence="2" id="KW-0472">Membrane</keyword>
<keyword evidence="1" id="KW-0175">Coiled coil</keyword>
<feature type="transmembrane region" description="Helical" evidence="2">
    <location>
        <begin position="62"/>
        <end position="87"/>
    </location>
</feature>
<dbReference type="Pfam" id="PF19560">
    <property type="entry name" value="DUF6082"/>
    <property type="match status" value="1"/>
</dbReference>
<feature type="transmembrane region" description="Helical" evidence="2">
    <location>
        <begin position="17"/>
        <end position="42"/>
    </location>
</feature>
<evidence type="ECO:0000313" key="4">
    <source>
        <dbReference type="Proteomes" id="UP001500668"/>
    </source>
</evidence>
<protein>
    <recommendedName>
        <fullName evidence="5">DUF4760 domain-containing protein</fullName>
    </recommendedName>
</protein>
<keyword evidence="2" id="KW-0812">Transmembrane</keyword>
<organism evidence="3 4">
    <name type="scientific">Streptomyces crystallinus</name>
    <dbReference type="NCBI Taxonomy" id="68191"/>
    <lineage>
        <taxon>Bacteria</taxon>
        <taxon>Bacillati</taxon>
        <taxon>Actinomycetota</taxon>
        <taxon>Actinomycetes</taxon>
        <taxon>Kitasatosporales</taxon>
        <taxon>Streptomycetaceae</taxon>
        <taxon>Streptomyces</taxon>
    </lineage>
</organism>
<evidence type="ECO:0000256" key="1">
    <source>
        <dbReference type="SAM" id="Coils"/>
    </source>
</evidence>
<feature type="coiled-coil region" evidence="1">
    <location>
        <begin position="89"/>
        <end position="119"/>
    </location>
</feature>
<dbReference type="RefSeq" id="WP_344068329.1">
    <property type="nucleotide sequence ID" value="NZ_BAAACA010000001.1"/>
</dbReference>
<sequence length="236" mass="26533">MTATPAPSAWLRATVKAALWTAATLAGTALVSGAAVLVSGWLIDTVQRREGGLERAEGRSQIGNYFSAASAVFSGLAFLILVVALLFQYQELRMQRRELADQREELSQSRQELHRSAEANMRALHVQLTRMAMEDQSLAAVWNGFPGIPHEEERQYLFANLTFGHFLLARQWGSYSDDELRVHARSLRDSEPYRRYWALSRDAKFALPRDSHERKLAELIDEEIRTAAGPPAPPQQ</sequence>